<comment type="caution">
    <text evidence="2">The sequence shown here is derived from an EMBL/GenBank/DDBJ whole genome shotgun (WGS) entry which is preliminary data.</text>
</comment>
<evidence type="ECO:0000313" key="3">
    <source>
        <dbReference type="Proteomes" id="UP000249886"/>
    </source>
</evidence>
<sequence length="135" mass="14695">MSVAPFTQPRKGAEFLHKAHQLLATAITYRNQQRHDLALEYAYQAGLRTAAARIAASPVAHRVRKPTSAWAQLRLVGADAAGWADALEQYSRLRSRVGSGIEATVSVETVDTMVDLVSKFLNSVEFDNDDTPAAA</sequence>
<accession>A0A6H9XPI3</accession>
<reference evidence="2 3" key="1">
    <citation type="submission" date="2018-06" db="EMBL/GenBank/DDBJ databases">
        <authorList>
            <consortium name="Pathogen Informatics"/>
            <person name="Doyle S."/>
        </authorList>
    </citation>
    <scope>NUCLEOTIDE SEQUENCE [LARGE SCALE GENOMIC DNA]</scope>
    <source>
        <strain evidence="2 3">NCTC10254</strain>
    </source>
</reference>
<proteinExistence type="predicted"/>
<dbReference type="AlphaFoldDB" id="A0A6H9XPI3"/>
<feature type="domain" description="SAV-6107-like HEPN" evidence="1">
    <location>
        <begin position="40"/>
        <end position="125"/>
    </location>
</feature>
<dbReference type="EMBL" id="UARK01000002">
    <property type="protein sequence ID" value="SPW27733.1"/>
    <property type="molecule type" value="Genomic_DNA"/>
</dbReference>
<evidence type="ECO:0000259" key="1">
    <source>
        <dbReference type="Pfam" id="PF18726"/>
    </source>
</evidence>
<dbReference type="GeneID" id="84574282"/>
<dbReference type="Proteomes" id="UP000249886">
    <property type="component" value="Unassembled WGS sequence"/>
</dbReference>
<dbReference type="Pfam" id="PF18726">
    <property type="entry name" value="HEPN_SAV_6107"/>
    <property type="match status" value="1"/>
</dbReference>
<protein>
    <recommendedName>
        <fullName evidence="1">SAV-6107-like HEPN domain-containing protein</fullName>
    </recommendedName>
</protein>
<organism evidence="2 3">
    <name type="scientific">Corynebacterium matruchotii</name>
    <dbReference type="NCBI Taxonomy" id="43768"/>
    <lineage>
        <taxon>Bacteria</taxon>
        <taxon>Bacillati</taxon>
        <taxon>Actinomycetota</taxon>
        <taxon>Actinomycetes</taxon>
        <taxon>Mycobacteriales</taxon>
        <taxon>Corynebacteriaceae</taxon>
        <taxon>Corynebacterium</taxon>
    </lineage>
</organism>
<evidence type="ECO:0000313" key="2">
    <source>
        <dbReference type="EMBL" id="SPW27733.1"/>
    </source>
</evidence>
<gene>
    <name evidence="2" type="ORF">NCTC10254_01009</name>
</gene>
<dbReference type="RefSeq" id="WP_005526385.1">
    <property type="nucleotide sequence ID" value="NZ_CAJPQJ010000002.1"/>
</dbReference>
<name>A0A6H9XPI3_9CORY</name>
<dbReference type="InterPro" id="IPR040891">
    <property type="entry name" value="HEPN_SAV_6107"/>
</dbReference>